<dbReference type="OrthoDB" id="10258924at2759"/>
<accession>A0A1E3PNU3</accession>
<dbReference type="Gene3D" id="2.40.30.20">
    <property type="match status" value="2"/>
</dbReference>
<dbReference type="Proteomes" id="UP000095009">
    <property type="component" value="Unassembled WGS sequence"/>
</dbReference>
<keyword evidence="7" id="KW-0677">Repeat</keyword>
<dbReference type="InterPro" id="IPR026017">
    <property type="entry name" value="Lumazine-bd_dom"/>
</dbReference>
<dbReference type="PANTHER" id="PTHR21098:SF0">
    <property type="entry name" value="RIBOFLAVIN SYNTHASE"/>
    <property type="match status" value="1"/>
</dbReference>
<evidence type="ECO:0000256" key="1">
    <source>
        <dbReference type="ARBA" id="ARBA00002803"/>
    </source>
</evidence>
<dbReference type="SUPFAM" id="SSF63380">
    <property type="entry name" value="Riboflavin synthase domain-like"/>
    <property type="match status" value="2"/>
</dbReference>
<sequence>MFTGLVETMGKVAALEKNAITQHTTLTVSDAAIVLVDCHLGDSIAVNGTCLTVIEFDTNSCKFGIAPETISRTNLGILNTGDSVNLERAVAEGVRFGGHFVQGHVDTVAYIRSASPDGDSIRYGFELRDKEYIKYIVEKGYVCLDGTSLTVTAVDDVEGTFGIMLVDYSQQKVIMPSKSLGAQVNVEVDFTGKLIEKQVEKSVETKLKAILDDLIAEKVKVEVDRVLKSQA</sequence>
<evidence type="ECO:0000256" key="3">
    <source>
        <dbReference type="ARBA" id="ARBA00012827"/>
    </source>
</evidence>
<dbReference type="CDD" id="cd00402">
    <property type="entry name" value="Riboflavin_synthase_like"/>
    <property type="match status" value="1"/>
</dbReference>
<organism evidence="10 11">
    <name type="scientific">Nadsonia fulvescens var. elongata DSM 6958</name>
    <dbReference type="NCBI Taxonomy" id="857566"/>
    <lineage>
        <taxon>Eukaryota</taxon>
        <taxon>Fungi</taxon>
        <taxon>Dikarya</taxon>
        <taxon>Ascomycota</taxon>
        <taxon>Saccharomycotina</taxon>
        <taxon>Dipodascomycetes</taxon>
        <taxon>Dipodascales</taxon>
        <taxon>Dipodascales incertae sedis</taxon>
        <taxon>Nadsonia</taxon>
    </lineage>
</organism>
<dbReference type="AlphaFoldDB" id="A0A1E3PNU3"/>
<dbReference type="PROSITE" id="PS51177">
    <property type="entry name" value="LUMAZINE_BIND"/>
    <property type="match status" value="2"/>
</dbReference>
<feature type="domain" description="Lumazine-binding" evidence="9">
    <location>
        <begin position="100"/>
        <end position="199"/>
    </location>
</feature>
<feature type="domain" description="Lumazine-binding" evidence="9">
    <location>
        <begin position="1"/>
        <end position="99"/>
    </location>
</feature>
<feature type="repeat" description="Lumazine-binding" evidence="8">
    <location>
        <begin position="100"/>
        <end position="199"/>
    </location>
</feature>
<dbReference type="NCBIfam" id="NF006767">
    <property type="entry name" value="PRK09289.1"/>
    <property type="match status" value="1"/>
</dbReference>
<evidence type="ECO:0000313" key="10">
    <source>
        <dbReference type="EMBL" id="ODQ67096.1"/>
    </source>
</evidence>
<dbReference type="GO" id="GO:0004746">
    <property type="term" value="F:riboflavin synthase activity"/>
    <property type="evidence" value="ECO:0007669"/>
    <property type="project" value="UniProtKB-EC"/>
</dbReference>
<evidence type="ECO:0000256" key="7">
    <source>
        <dbReference type="ARBA" id="ARBA00022737"/>
    </source>
</evidence>
<dbReference type="PANTHER" id="PTHR21098">
    <property type="entry name" value="RIBOFLAVIN SYNTHASE ALPHA CHAIN"/>
    <property type="match status" value="1"/>
</dbReference>
<proteinExistence type="predicted"/>
<comment type="function">
    <text evidence="1">Catalyzes the dismutation of two molecules of 6,7-dimethyl-8-ribityllumazine, resulting in the formation of riboflavin and 5-amino-6-(D-ribitylamino)uracil.</text>
</comment>
<dbReference type="GO" id="GO:0009231">
    <property type="term" value="P:riboflavin biosynthetic process"/>
    <property type="evidence" value="ECO:0007669"/>
    <property type="project" value="UniProtKB-KW"/>
</dbReference>
<keyword evidence="5" id="KW-0686">Riboflavin biosynthesis</keyword>
<dbReference type="EC" id="2.5.1.9" evidence="3"/>
<dbReference type="Pfam" id="PF00677">
    <property type="entry name" value="Lum_binding"/>
    <property type="match status" value="2"/>
</dbReference>
<dbReference type="FunFam" id="2.40.30.20:FF:000003">
    <property type="entry name" value="Riboflavin synthase, alpha subunit"/>
    <property type="match status" value="1"/>
</dbReference>
<name>A0A1E3PNU3_9ASCO</name>
<evidence type="ECO:0000256" key="8">
    <source>
        <dbReference type="PROSITE-ProRule" id="PRU00524"/>
    </source>
</evidence>
<dbReference type="NCBIfam" id="TIGR00187">
    <property type="entry name" value="ribE"/>
    <property type="match status" value="1"/>
</dbReference>
<dbReference type="PIRSF" id="PIRSF000498">
    <property type="entry name" value="Riboflavin_syn_A"/>
    <property type="match status" value="1"/>
</dbReference>
<keyword evidence="11" id="KW-1185">Reference proteome</keyword>
<evidence type="ECO:0000256" key="6">
    <source>
        <dbReference type="ARBA" id="ARBA00022679"/>
    </source>
</evidence>
<evidence type="ECO:0000256" key="5">
    <source>
        <dbReference type="ARBA" id="ARBA00022619"/>
    </source>
</evidence>
<feature type="repeat" description="Lumazine-binding" evidence="8">
    <location>
        <begin position="1"/>
        <end position="99"/>
    </location>
</feature>
<dbReference type="InterPro" id="IPR023366">
    <property type="entry name" value="ATP_synth_asu-like_sf"/>
</dbReference>
<dbReference type="InterPro" id="IPR001783">
    <property type="entry name" value="Lumazine-bd"/>
</dbReference>
<evidence type="ECO:0000259" key="9">
    <source>
        <dbReference type="PROSITE" id="PS51177"/>
    </source>
</evidence>
<dbReference type="STRING" id="857566.A0A1E3PNU3"/>
<comment type="pathway">
    <text evidence="2">Cofactor biosynthesis; riboflavin biosynthesis; riboflavin from 2-hydroxy-3-oxobutyl phosphate and 5-amino-6-(D-ribitylamino)uracil: step 2/2.</text>
</comment>
<dbReference type="InterPro" id="IPR017938">
    <property type="entry name" value="Riboflavin_synthase-like_b-brl"/>
</dbReference>
<keyword evidence="6" id="KW-0808">Transferase</keyword>
<protein>
    <recommendedName>
        <fullName evidence="4">Riboflavin synthase</fullName>
        <ecNumber evidence="3">2.5.1.9</ecNumber>
    </recommendedName>
</protein>
<dbReference type="FunFam" id="2.40.30.20:FF:000004">
    <property type="entry name" value="Riboflavin synthase, alpha subunit"/>
    <property type="match status" value="1"/>
</dbReference>
<dbReference type="EMBL" id="KV454407">
    <property type="protein sequence ID" value="ODQ67096.1"/>
    <property type="molecule type" value="Genomic_DNA"/>
</dbReference>
<evidence type="ECO:0000256" key="2">
    <source>
        <dbReference type="ARBA" id="ARBA00004887"/>
    </source>
</evidence>
<evidence type="ECO:0000256" key="4">
    <source>
        <dbReference type="ARBA" id="ARBA00013950"/>
    </source>
</evidence>
<evidence type="ECO:0000313" key="11">
    <source>
        <dbReference type="Proteomes" id="UP000095009"/>
    </source>
</evidence>
<reference evidence="10 11" key="1">
    <citation type="journal article" date="2016" name="Proc. Natl. Acad. Sci. U.S.A.">
        <title>Comparative genomics of biotechnologically important yeasts.</title>
        <authorList>
            <person name="Riley R."/>
            <person name="Haridas S."/>
            <person name="Wolfe K.H."/>
            <person name="Lopes M.R."/>
            <person name="Hittinger C.T."/>
            <person name="Goeker M."/>
            <person name="Salamov A.A."/>
            <person name="Wisecaver J.H."/>
            <person name="Long T.M."/>
            <person name="Calvey C.H."/>
            <person name="Aerts A.L."/>
            <person name="Barry K.W."/>
            <person name="Choi C."/>
            <person name="Clum A."/>
            <person name="Coughlan A.Y."/>
            <person name="Deshpande S."/>
            <person name="Douglass A.P."/>
            <person name="Hanson S.J."/>
            <person name="Klenk H.-P."/>
            <person name="LaButti K.M."/>
            <person name="Lapidus A."/>
            <person name="Lindquist E.A."/>
            <person name="Lipzen A.M."/>
            <person name="Meier-Kolthoff J.P."/>
            <person name="Ohm R.A."/>
            <person name="Otillar R.P."/>
            <person name="Pangilinan J.L."/>
            <person name="Peng Y."/>
            <person name="Rokas A."/>
            <person name="Rosa C.A."/>
            <person name="Scheuner C."/>
            <person name="Sibirny A.A."/>
            <person name="Slot J.C."/>
            <person name="Stielow J.B."/>
            <person name="Sun H."/>
            <person name="Kurtzman C.P."/>
            <person name="Blackwell M."/>
            <person name="Grigoriev I.V."/>
            <person name="Jeffries T.W."/>
        </authorList>
    </citation>
    <scope>NUCLEOTIDE SEQUENCE [LARGE SCALE GENOMIC DNA]</scope>
    <source>
        <strain evidence="10 11">DSM 6958</strain>
    </source>
</reference>
<gene>
    <name evidence="10" type="ORF">NADFUDRAFT_49539</name>
</gene>